<evidence type="ECO:0000259" key="14">
    <source>
        <dbReference type="Pfam" id="PF08234"/>
    </source>
</evidence>
<evidence type="ECO:0000256" key="3">
    <source>
        <dbReference type="ARBA" id="ARBA00013692"/>
    </source>
</evidence>
<gene>
    <name evidence="15" type="ORF">DUI87_04471</name>
</gene>
<keyword evidence="12" id="KW-0539">Nucleus</keyword>
<name>A0A3M0KZ55_HIRRU</name>
<dbReference type="FunFam" id="3.30.457.50:FF:000001">
    <property type="entry name" value="Probable kinetochore protein spc25"/>
    <property type="match status" value="1"/>
</dbReference>
<dbReference type="EMBL" id="QRBI01000096">
    <property type="protein sequence ID" value="RMC18579.1"/>
    <property type="molecule type" value="Genomic_DNA"/>
</dbReference>
<keyword evidence="7 13" id="KW-0175">Coiled coil</keyword>
<comment type="caution">
    <text evidence="15">The sequence shown here is derived from an EMBL/GenBank/DDBJ whole genome shotgun (WGS) entry which is preliminary data.</text>
</comment>
<evidence type="ECO:0000256" key="2">
    <source>
        <dbReference type="ARBA" id="ARBA00006379"/>
    </source>
</evidence>
<evidence type="ECO:0000256" key="12">
    <source>
        <dbReference type="RuleBase" id="RU367150"/>
    </source>
</evidence>
<evidence type="ECO:0000256" key="7">
    <source>
        <dbReference type="ARBA" id="ARBA00023054"/>
    </source>
</evidence>
<evidence type="ECO:0000313" key="15">
    <source>
        <dbReference type="EMBL" id="RMC18579.1"/>
    </source>
</evidence>
<keyword evidence="9 12" id="KW-0137">Centromere</keyword>
<dbReference type="GO" id="GO:0051301">
    <property type="term" value="P:cell division"/>
    <property type="evidence" value="ECO:0007669"/>
    <property type="project" value="UniProtKB-UniRule"/>
</dbReference>
<dbReference type="Gene3D" id="3.30.457.50">
    <property type="entry name" value="Chromosome segregation protein Spc25"/>
    <property type="match status" value="1"/>
</dbReference>
<comment type="subcellular location">
    <subcellularLocation>
        <location evidence="1">Chromosome</location>
        <location evidence="1">Centromere</location>
    </subcellularLocation>
    <subcellularLocation>
        <location evidence="12">Nucleus</location>
    </subcellularLocation>
    <subcellularLocation>
        <location evidence="12">Chromosome</location>
        <location evidence="12">Centromere</location>
        <location evidence="12">Kinetochore</location>
    </subcellularLocation>
</comment>
<keyword evidence="8 12" id="KW-0131">Cell cycle</keyword>
<dbReference type="GO" id="GO:0007059">
    <property type="term" value="P:chromosome segregation"/>
    <property type="evidence" value="ECO:0007669"/>
    <property type="project" value="InterPro"/>
</dbReference>
<accession>A0A3M0KZ55</accession>
<comment type="similarity">
    <text evidence="2 12">Belongs to the SPC25 family.</text>
</comment>
<dbReference type="Proteomes" id="UP000269221">
    <property type="component" value="Unassembled WGS sequence"/>
</dbReference>
<keyword evidence="5 12" id="KW-0132">Cell division</keyword>
<dbReference type="STRING" id="333673.A0A3M0KZ55"/>
<evidence type="ECO:0000256" key="6">
    <source>
        <dbReference type="ARBA" id="ARBA00022776"/>
    </source>
</evidence>
<dbReference type="InterPro" id="IPR013255">
    <property type="entry name" value="Spc25_C"/>
</dbReference>
<feature type="coiled-coil region" evidence="13">
    <location>
        <begin position="142"/>
        <end position="201"/>
    </location>
</feature>
<feature type="domain" description="Chromosome segregation protein Spc25 C-terminal" evidence="14">
    <location>
        <begin position="195"/>
        <end position="264"/>
    </location>
</feature>
<dbReference type="GO" id="GO:0005634">
    <property type="term" value="C:nucleus"/>
    <property type="evidence" value="ECO:0007669"/>
    <property type="project" value="UniProtKB-SubCell"/>
</dbReference>
<evidence type="ECO:0000256" key="9">
    <source>
        <dbReference type="ARBA" id="ARBA00023328"/>
    </source>
</evidence>
<dbReference type="PANTHER" id="PTHR14281:SF0">
    <property type="entry name" value="KINETOCHORE PROTEIN SPC25"/>
    <property type="match status" value="1"/>
</dbReference>
<dbReference type="InterPro" id="IPR045143">
    <property type="entry name" value="Spc25"/>
</dbReference>
<reference evidence="15 16" key="1">
    <citation type="submission" date="2018-07" db="EMBL/GenBank/DDBJ databases">
        <title>A high quality draft genome assembly of the barn swallow (H. rustica rustica).</title>
        <authorList>
            <person name="Formenti G."/>
            <person name="Chiara M."/>
            <person name="Poveda L."/>
            <person name="Francoijs K.-J."/>
            <person name="Bonisoli-Alquati A."/>
            <person name="Canova L."/>
            <person name="Gianfranceschi L."/>
            <person name="Horner D.S."/>
            <person name="Saino N."/>
        </authorList>
    </citation>
    <scope>NUCLEOTIDE SEQUENCE [LARGE SCALE GENOMIC DNA]</scope>
    <source>
        <strain evidence="15">Chelidonia</strain>
        <tissue evidence="15">Blood</tissue>
    </source>
</reference>
<dbReference type="OrthoDB" id="6353017at2759"/>
<evidence type="ECO:0000256" key="11">
    <source>
        <dbReference type="ARBA" id="ARBA00065771"/>
    </source>
</evidence>
<dbReference type="CDD" id="cd23784">
    <property type="entry name" value="RWD_Spc25"/>
    <property type="match status" value="1"/>
</dbReference>
<evidence type="ECO:0000256" key="10">
    <source>
        <dbReference type="ARBA" id="ARBA00045419"/>
    </source>
</evidence>
<evidence type="ECO:0000313" key="16">
    <source>
        <dbReference type="Proteomes" id="UP000269221"/>
    </source>
</evidence>
<keyword evidence="6 12" id="KW-0498">Mitosis</keyword>
<evidence type="ECO:0000256" key="4">
    <source>
        <dbReference type="ARBA" id="ARBA00022454"/>
    </source>
</evidence>
<sequence length="273" mass="31709">MVVLFTPKRTAITPAGSLLSERASSKFLREFRPDELKGNSETHKICDRLPQVCSVSKPDIGNKLWLQSSVWYSAMGNAQAEDEVTLFERDMKEFWIQFKISYGTEQNNQTSALRDLCKETIEALSEKWSKKLKEEDLMIDKIQEYNNEILQQSKYIAEKEEQLTEIQSKLNQEEEQQKNLTDGIQELKEELMKKMENEQLQFIFRHIDHKDPDKPYICTLSINEQGDYEVTSCTPPLDCIAELQLKLRETNNFSAFVANIRKAFTALSYKQSA</sequence>
<comment type="subunit">
    <text evidence="11">Component of the NDC80 complex, which is composed of ndc80, cdca1, spbc24 and spbc25. The NDC80 complex interacts with mis12 and zwint.</text>
</comment>
<dbReference type="Pfam" id="PF08234">
    <property type="entry name" value="Spindle_Spc25"/>
    <property type="match status" value="1"/>
</dbReference>
<dbReference type="GO" id="GO:0031262">
    <property type="term" value="C:Ndc80 complex"/>
    <property type="evidence" value="ECO:0007669"/>
    <property type="project" value="InterPro"/>
</dbReference>
<dbReference type="AlphaFoldDB" id="A0A3M0KZ55"/>
<evidence type="ECO:0000256" key="13">
    <source>
        <dbReference type="SAM" id="Coils"/>
    </source>
</evidence>
<keyword evidence="12" id="KW-0995">Kinetochore</keyword>
<evidence type="ECO:0000256" key="5">
    <source>
        <dbReference type="ARBA" id="ARBA00022618"/>
    </source>
</evidence>
<dbReference type="PANTHER" id="PTHR14281">
    <property type="entry name" value="KINETOCHORE PROTEIN SPC25-RELATED"/>
    <property type="match status" value="1"/>
</dbReference>
<protein>
    <recommendedName>
        <fullName evidence="3 12">Kinetochore protein SPC25</fullName>
    </recommendedName>
</protein>
<organism evidence="15 16">
    <name type="scientific">Hirundo rustica rustica</name>
    <dbReference type="NCBI Taxonomy" id="333673"/>
    <lineage>
        <taxon>Eukaryota</taxon>
        <taxon>Metazoa</taxon>
        <taxon>Chordata</taxon>
        <taxon>Craniata</taxon>
        <taxon>Vertebrata</taxon>
        <taxon>Euteleostomi</taxon>
        <taxon>Archelosauria</taxon>
        <taxon>Archosauria</taxon>
        <taxon>Dinosauria</taxon>
        <taxon>Saurischia</taxon>
        <taxon>Theropoda</taxon>
        <taxon>Coelurosauria</taxon>
        <taxon>Aves</taxon>
        <taxon>Neognathae</taxon>
        <taxon>Neoaves</taxon>
        <taxon>Telluraves</taxon>
        <taxon>Australaves</taxon>
        <taxon>Passeriformes</taxon>
        <taxon>Sylvioidea</taxon>
        <taxon>Hirundinidae</taxon>
        <taxon>Hirundo</taxon>
    </lineage>
</organism>
<proteinExistence type="inferred from homology"/>
<keyword evidence="4 12" id="KW-0158">Chromosome</keyword>
<keyword evidence="16" id="KW-1185">Reference proteome</keyword>
<evidence type="ECO:0000256" key="1">
    <source>
        <dbReference type="ARBA" id="ARBA00004584"/>
    </source>
</evidence>
<evidence type="ECO:0000256" key="8">
    <source>
        <dbReference type="ARBA" id="ARBA00023306"/>
    </source>
</evidence>
<comment type="function">
    <text evidence="10">Acts as a component of the essential kinetochore-associated NDC80 complex, which is required for chromosome segregation and spindle checkpoint activity. Required for kinetochore integrity and the organization of stable microtubule binding sites in the outer plate of the kinetochore. The NDC80 complex synergistically enhances the affinity of the SKA1 complex for microtubules and may allow the NDC80 complex to track depolymerizing microtubules.</text>
</comment>